<evidence type="ECO:0000313" key="2">
    <source>
        <dbReference type="Proteomes" id="UP000789739"/>
    </source>
</evidence>
<sequence length="107" mass="11752">MKDYGVTEEEAIRKYNESKQGGLGGTLMDGSERGLGYEGVGLSDEVVCKRKLTLQKLQQALSDNNKGVILVRAPPMAGKTLLAQLFEHYLLELPEFQSRSFGCHCCG</sequence>
<organism evidence="1 2">
    <name type="scientific">Paraglomus brasilianum</name>
    <dbReference type="NCBI Taxonomy" id="144538"/>
    <lineage>
        <taxon>Eukaryota</taxon>
        <taxon>Fungi</taxon>
        <taxon>Fungi incertae sedis</taxon>
        <taxon>Mucoromycota</taxon>
        <taxon>Glomeromycotina</taxon>
        <taxon>Glomeromycetes</taxon>
        <taxon>Paraglomerales</taxon>
        <taxon>Paraglomeraceae</taxon>
        <taxon>Paraglomus</taxon>
    </lineage>
</organism>
<accession>A0A9N8ZB43</accession>
<dbReference type="AlphaFoldDB" id="A0A9N8ZB43"/>
<keyword evidence="2" id="KW-1185">Reference proteome</keyword>
<proteinExistence type="predicted"/>
<protein>
    <submittedName>
        <fullName evidence="1">596_t:CDS:1</fullName>
    </submittedName>
</protein>
<dbReference type="EMBL" id="CAJVPI010000132">
    <property type="protein sequence ID" value="CAG8486594.1"/>
    <property type="molecule type" value="Genomic_DNA"/>
</dbReference>
<evidence type="ECO:0000313" key="1">
    <source>
        <dbReference type="EMBL" id="CAG8486594.1"/>
    </source>
</evidence>
<dbReference type="OrthoDB" id="2364732at2759"/>
<gene>
    <name evidence="1" type="ORF">PBRASI_LOCUS1865</name>
</gene>
<name>A0A9N8ZB43_9GLOM</name>
<dbReference type="Proteomes" id="UP000789739">
    <property type="component" value="Unassembled WGS sequence"/>
</dbReference>
<comment type="caution">
    <text evidence="1">The sequence shown here is derived from an EMBL/GenBank/DDBJ whole genome shotgun (WGS) entry which is preliminary data.</text>
</comment>
<reference evidence="1" key="1">
    <citation type="submission" date="2021-06" db="EMBL/GenBank/DDBJ databases">
        <authorList>
            <person name="Kallberg Y."/>
            <person name="Tangrot J."/>
            <person name="Rosling A."/>
        </authorList>
    </citation>
    <scope>NUCLEOTIDE SEQUENCE</scope>
    <source>
        <strain evidence="1">BR232B</strain>
    </source>
</reference>